<dbReference type="PANTHER" id="PTHR43297">
    <property type="entry name" value="OLIGOPEPTIDE TRANSPORT ATP-BINDING PROTEIN APPD"/>
    <property type="match status" value="1"/>
</dbReference>
<accession>A0ABU0P1H4</accession>
<comment type="similarity">
    <text evidence="2">Belongs to the ABC transporter superfamily.</text>
</comment>
<dbReference type="GO" id="GO:0005524">
    <property type="term" value="F:ATP binding"/>
    <property type="evidence" value="ECO:0007669"/>
    <property type="project" value="UniProtKB-KW"/>
</dbReference>
<dbReference type="Pfam" id="PF00005">
    <property type="entry name" value="ABC_tran"/>
    <property type="match status" value="1"/>
</dbReference>
<evidence type="ECO:0000256" key="2">
    <source>
        <dbReference type="ARBA" id="ARBA00005417"/>
    </source>
</evidence>
<comment type="caution">
    <text evidence="9">The sequence shown here is derived from an EMBL/GenBank/DDBJ whole genome shotgun (WGS) entry which is preliminary data.</text>
</comment>
<evidence type="ECO:0000313" key="10">
    <source>
        <dbReference type="Proteomes" id="UP001230654"/>
    </source>
</evidence>
<dbReference type="InterPro" id="IPR013563">
    <property type="entry name" value="Oligopep_ABC_C"/>
</dbReference>
<dbReference type="PROSITE" id="PS50893">
    <property type="entry name" value="ABC_TRANSPORTER_2"/>
    <property type="match status" value="1"/>
</dbReference>
<evidence type="ECO:0000256" key="4">
    <source>
        <dbReference type="ARBA" id="ARBA00022475"/>
    </source>
</evidence>
<dbReference type="PANTHER" id="PTHR43297:SF2">
    <property type="entry name" value="DIPEPTIDE TRANSPORT ATP-BINDING PROTEIN DPPD"/>
    <property type="match status" value="1"/>
</dbReference>
<evidence type="ECO:0000256" key="3">
    <source>
        <dbReference type="ARBA" id="ARBA00022448"/>
    </source>
</evidence>
<gene>
    <name evidence="9" type="ORF">QF030_007424</name>
</gene>
<reference evidence="9 10" key="1">
    <citation type="submission" date="2023-07" db="EMBL/GenBank/DDBJ databases">
        <title>Comparative genomics of wheat-associated soil bacteria to identify genetic determinants of phenazine resistance.</title>
        <authorList>
            <person name="Mouncey N."/>
        </authorList>
    </citation>
    <scope>NUCLEOTIDE SEQUENCE [LARGE SCALE GENOMIC DNA]</scope>
    <source>
        <strain evidence="9 10">B2I6</strain>
    </source>
</reference>
<dbReference type="NCBIfam" id="TIGR01727">
    <property type="entry name" value="oligo_HPY"/>
    <property type="match status" value="1"/>
</dbReference>
<name>A0ABU0P1H4_STRRH</name>
<keyword evidence="6 9" id="KW-0067">ATP-binding</keyword>
<dbReference type="InterPro" id="IPR003593">
    <property type="entry name" value="AAA+_ATPase"/>
</dbReference>
<dbReference type="InterPro" id="IPR050388">
    <property type="entry name" value="ABC_Ni/Peptide_Import"/>
</dbReference>
<organism evidence="9 10">
    <name type="scientific">Streptomyces rishiriensis</name>
    <dbReference type="NCBI Taxonomy" id="68264"/>
    <lineage>
        <taxon>Bacteria</taxon>
        <taxon>Bacillati</taxon>
        <taxon>Actinomycetota</taxon>
        <taxon>Actinomycetes</taxon>
        <taxon>Kitasatosporales</taxon>
        <taxon>Streptomycetaceae</taxon>
        <taxon>Streptomyces</taxon>
    </lineage>
</organism>
<sequence>MTGSPPLLVVDDLRVDLPTRDGTRRVIHRADLSVPAGTAVALVGESGSGKSMTARAVLRLLPSRARTTGSIRFDGSEVTTLGAAGLRRLRGHDVAMIFQDPRAHINPVRTVGDFLTEALITTRGVRPRAAEAKVTALLRDVGIPDASRRMRQRPPELSGGLLQRVMITAALAGEPRLLIADEPTTALDVTTQADVMAIIDEARTERGLAMLFITHDLALAAAVCDRIAVMYAGGVVEELPARHLHERAGHPYTRALLASRPDPTAATEPLRAVPGRPLSAFETGPGCAFAPRCAHAQDVCRTERPALSPAGEGLAACHFPAVDGDVTPHSDARSTSHGR</sequence>
<evidence type="ECO:0000256" key="5">
    <source>
        <dbReference type="ARBA" id="ARBA00022741"/>
    </source>
</evidence>
<dbReference type="EMBL" id="JAUSWV010000002">
    <property type="protein sequence ID" value="MDQ0585246.1"/>
    <property type="molecule type" value="Genomic_DNA"/>
</dbReference>
<evidence type="ECO:0000256" key="7">
    <source>
        <dbReference type="ARBA" id="ARBA00023136"/>
    </source>
</evidence>
<dbReference type="Pfam" id="PF08352">
    <property type="entry name" value="oligo_HPY"/>
    <property type="match status" value="1"/>
</dbReference>
<dbReference type="Gene3D" id="3.40.50.300">
    <property type="entry name" value="P-loop containing nucleotide triphosphate hydrolases"/>
    <property type="match status" value="1"/>
</dbReference>
<dbReference type="InterPro" id="IPR027417">
    <property type="entry name" value="P-loop_NTPase"/>
</dbReference>
<protein>
    <submittedName>
        <fullName evidence="9">Oligopeptide/dipeptide ABC transporter ATP-binding protein</fullName>
    </submittedName>
</protein>
<dbReference type="SMART" id="SM00382">
    <property type="entry name" value="AAA"/>
    <property type="match status" value="1"/>
</dbReference>
<dbReference type="RefSeq" id="WP_307166953.1">
    <property type="nucleotide sequence ID" value="NZ_JAUSWV010000002.1"/>
</dbReference>
<feature type="domain" description="ABC transporter" evidence="8">
    <location>
        <begin position="8"/>
        <end position="257"/>
    </location>
</feature>
<evidence type="ECO:0000256" key="6">
    <source>
        <dbReference type="ARBA" id="ARBA00022840"/>
    </source>
</evidence>
<evidence type="ECO:0000256" key="1">
    <source>
        <dbReference type="ARBA" id="ARBA00004202"/>
    </source>
</evidence>
<keyword evidence="7" id="KW-0472">Membrane</keyword>
<dbReference type="Proteomes" id="UP001230654">
    <property type="component" value="Unassembled WGS sequence"/>
</dbReference>
<keyword evidence="10" id="KW-1185">Reference proteome</keyword>
<keyword evidence="3" id="KW-0813">Transport</keyword>
<keyword evidence="5" id="KW-0547">Nucleotide-binding</keyword>
<dbReference type="SUPFAM" id="SSF52540">
    <property type="entry name" value="P-loop containing nucleoside triphosphate hydrolases"/>
    <property type="match status" value="1"/>
</dbReference>
<evidence type="ECO:0000313" key="9">
    <source>
        <dbReference type="EMBL" id="MDQ0585246.1"/>
    </source>
</evidence>
<dbReference type="CDD" id="cd03257">
    <property type="entry name" value="ABC_NikE_OppD_transporters"/>
    <property type="match status" value="1"/>
</dbReference>
<proteinExistence type="inferred from homology"/>
<keyword evidence="4" id="KW-1003">Cell membrane</keyword>
<evidence type="ECO:0000259" key="8">
    <source>
        <dbReference type="PROSITE" id="PS50893"/>
    </source>
</evidence>
<comment type="subcellular location">
    <subcellularLocation>
        <location evidence="1">Cell membrane</location>
        <topology evidence="1">Peripheral membrane protein</topology>
    </subcellularLocation>
</comment>
<dbReference type="InterPro" id="IPR003439">
    <property type="entry name" value="ABC_transporter-like_ATP-bd"/>
</dbReference>